<dbReference type="Proteomes" id="UP000002488">
    <property type="component" value="Unassembled WGS sequence"/>
</dbReference>
<keyword evidence="2" id="KW-0732">Signal</keyword>
<feature type="transmembrane region" description="Helical" evidence="1">
    <location>
        <begin position="1019"/>
        <end position="1045"/>
    </location>
</feature>
<dbReference type="PANTHER" id="PTHR24052">
    <property type="entry name" value="DELTA-RELATED"/>
    <property type="match status" value="1"/>
</dbReference>
<organism evidence="3 4">
    <name type="scientific">Giardia intestinalis (strain ATCC 50581 / GS clone H7)</name>
    <name type="common">Giardia lamblia</name>
    <dbReference type="NCBI Taxonomy" id="598745"/>
    <lineage>
        <taxon>Eukaryota</taxon>
        <taxon>Metamonada</taxon>
        <taxon>Diplomonadida</taxon>
        <taxon>Hexamitidae</taxon>
        <taxon>Giardiinae</taxon>
        <taxon>Giardia</taxon>
    </lineage>
</organism>
<proteinExistence type="predicted"/>
<keyword evidence="1" id="KW-0472">Membrane</keyword>
<keyword evidence="1" id="KW-0812">Transmembrane</keyword>
<gene>
    <name evidence="3" type="ORF">GL50581_364</name>
</gene>
<dbReference type="OMA" id="IHDCCAV"/>
<comment type="caution">
    <text evidence="3">The sequence shown here is derived from an EMBL/GenBank/DDBJ whole genome shotgun (WGS) entry which is preliminary data.</text>
</comment>
<feature type="chain" id="PRO_5002966529" description="EGF-like domain-containing protein" evidence="2">
    <location>
        <begin position="18"/>
        <end position="1086"/>
    </location>
</feature>
<sequence>MLLLLCWLLIFTTCTVEVEIVEVTTEEELRTMSTNPSWFYRLKNDIVLTQPWTPVSSFTGVLDGQGNRISNITFESTELTGNIGFFAQLNEAQIYDVTFVANANITMANPNAKSETGAGIVAGNAIDTIFYLVKVEGSLAVTSLGNHKDVRVFIGGAVGNYKCNTVAATGLYSNVNLTATTLYVKYFAVGGAIGRLQGACTSTDLAVGDQSIVDASVTQTVTNMTVGGLVGVVYQDAILRYSVASGAVVKGNVSNGDAFVGGAVGLCQTIQHIDSTASNVSCFATGISKCYVGGVVGGIVNHDNDPVESVRLRSVSSSSVVFCSSVTTSSCHVGGVAGAINRITINDCVSYASPTVIGNGYVAAGGLVGVLTSGRLIGGRVYLDTMAIVDTSDITEVHLGGLVGEAKRGGSDSFVSISNSYVRVRNITVNTKNSAKVGGIVGAHRTVSDTVSEIGGEIHDCCAVLDSISVVSEKAANTDLIDVVAVGGVAGSLIYVSVRSTYATYNTITVKTHGITAGIGGIQGIGINSRLGTVFAVGQNIVYGKFVHSNTDKVGDVYIGGGSGYTQFSTVRHTYSDTNSIEASINNCRYASIGGFTGFSNTSRHYLSYAVTNKLFVTRNLGSYNIGGFIGFTTVGVGTFDSDKTWSYANINVKCQDGATCLETESCNVGGYAGRVSNRMDVRYNYAEGTLTSSDATCTVGLFVGYQTASIVKHSIATLSFSGTAKSGSTVTWFGKLGTSTTMPTPCTGCLYATDLAGVMSLSDPSLSSVFDQSFATKGVVQNFTLPELSRTDTYSQDSLGSNGYFKFSPSSNWYMDEGKLPFLAPMPYRATRLTNVQGADTSIQLFNGCKLEYCWSSEADSIVKGSWSIDSAFSNRPVFEILTDACTSWSLCSNKRSTPDSFACNNNAKGQFCNVCTKDSFCRHGGKCSRGSCSCSTGLGGSDCSVQYCRMNDAGMCGGPMNTCLNLFGSQYTCMCNNGFTKFNGICIRSPAALSAEPKDGVLIVNRIETRRAAPVNIAFTSIFAILLAGAIAALIFFLLKIYVCKSGTRRIKSSLSKSTSDMSLSRSASHFGNASADHISLMAA</sequence>
<reference evidence="3 4" key="1">
    <citation type="journal article" date="2009" name="PLoS Pathog.">
        <title>Draft genome sequencing of giardia intestinalis assemblage B isolate GS: is human giardiasis caused by two different species?</title>
        <authorList>
            <person name="Franzen O."/>
            <person name="Jerlstrom-Hultqvist J."/>
            <person name="Castro E."/>
            <person name="Sherwood E."/>
            <person name="Ankarklev J."/>
            <person name="Reiner D.S."/>
            <person name="Palm D."/>
            <person name="Andersson J.O."/>
            <person name="Andersson B."/>
            <person name="Svard S.G."/>
        </authorList>
    </citation>
    <scope>NUCLEOTIDE SEQUENCE [LARGE SCALE GENOMIC DNA]</scope>
    <source>
        <strain evidence="4">ATCC 50581 / GS clone H7</strain>
    </source>
</reference>
<protein>
    <recommendedName>
        <fullName evidence="5">EGF-like domain-containing protein</fullName>
    </recommendedName>
</protein>
<name>C6LNQ9_GIAIB</name>
<dbReference type="InterPro" id="IPR052485">
    <property type="entry name" value="MEGF_diff_regulators"/>
</dbReference>
<evidence type="ECO:0008006" key="5">
    <source>
        <dbReference type="Google" id="ProtNLM"/>
    </source>
</evidence>
<dbReference type="PANTHER" id="PTHR24052:SF8">
    <property type="entry name" value="NIMROD A, ISOFORM E"/>
    <property type="match status" value="1"/>
</dbReference>
<dbReference type="GO" id="GO:0016020">
    <property type="term" value="C:membrane"/>
    <property type="evidence" value="ECO:0007669"/>
    <property type="project" value="TreeGrafter"/>
</dbReference>
<dbReference type="VEuPathDB" id="GiardiaDB:GL50581_364"/>
<accession>C6LNQ9</accession>
<evidence type="ECO:0000313" key="4">
    <source>
        <dbReference type="Proteomes" id="UP000002488"/>
    </source>
</evidence>
<evidence type="ECO:0000256" key="1">
    <source>
        <dbReference type="SAM" id="Phobius"/>
    </source>
</evidence>
<evidence type="ECO:0000313" key="3">
    <source>
        <dbReference type="EMBL" id="EET02325.1"/>
    </source>
</evidence>
<feature type="signal peptide" evidence="2">
    <location>
        <begin position="1"/>
        <end position="17"/>
    </location>
</feature>
<keyword evidence="1" id="KW-1133">Transmembrane helix</keyword>
<dbReference type="Gene3D" id="2.160.20.110">
    <property type="match status" value="1"/>
</dbReference>
<dbReference type="EMBL" id="ACGJ01000532">
    <property type="protein sequence ID" value="EET02325.1"/>
    <property type="molecule type" value="Genomic_DNA"/>
</dbReference>
<evidence type="ECO:0000256" key="2">
    <source>
        <dbReference type="SAM" id="SignalP"/>
    </source>
</evidence>
<dbReference type="AlphaFoldDB" id="C6LNQ9"/>